<reference evidence="4 5" key="1">
    <citation type="submission" date="2023-07" db="EMBL/GenBank/DDBJ databases">
        <title>Genomic Encyclopedia of Type Strains, Phase IV (KMG-IV): sequencing the most valuable type-strain genomes for metagenomic binning, comparative biology and taxonomic classification.</title>
        <authorList>
            <person name="Goeker M."/>
        </authorList>
    </citation>
    <scope>NUCLEOTIDE SEQUENCE [LARGE SCALE GENOMIC DNA]</scope>
    <source>
        <strain evidence="4 5">DSM 46876</strain>
    </source>
</reference>
<dbReference type="GO" id="GO:0003677">
    <property type="term" value="F:DNA binding"/>
    <property type="evidence" value="ECO:0007669"/>
    <property type="project" value="InterPro"/>
</dbReference>
<dbReference type="Pfam" id="PF13181">
    <property type="entry name" value="TPR_8"/>
    <property type="match status" value="1"/>
</dbReference>
<evidence type="ECO:0000256" key="1">
    <source>
        <dbReference type="PROSITE-ProRule" id="PRU00339"/>
    </source>
</evidence>
<keyword evidence="1" id="KW-0802">TPR repeat</keyword>
<dbReference type="Pfam" id="PF13424">
    <property type="entry name" value="TPR_12"/>
    <property type="match status" value="1"/>
</dbReference>
<sequence>MKTIDRFFIPSELGEVFRKAREQKKVTQLDLALETNLHQSFISKVERGAYQANRDRLQVLCESLNLNWDQLDQYVKQAPDDELDIQLLLMEIRHSISFGDLDEGLENLRRLEETRRVNIESNKDVLTPTFNYLRGRCAEKKQKWHDALEYYALAERTSSQFPELESSNLLASSCNALGRIYNRVNDLHQALSYLDRGIEVYVANGQRQYIIYHLKITKAIVLEKLNRDMEALYLIEELWTERHLVTSSDARLSITQVRIELFIKLGRIDEAIQLALEDLDDARINSLFNRCFELWSSLGDCYTKKKLFTNAQLCYQSALKLERNMIRGQHLTITTYTQLGILNLIQNAYQSAQSNLEEAVKRGELYRDNYRLVKALSALGSCFIKQSEETKALQFLNQALELASKHSFDLLKFDILLDLTDIYKRSNPTMYQNYLDQLQDVAIQLRREVGLK</sequence>
<dbReference type="InterPro" id="IPR011990">
    <property type="entry name" value="TPR-like_helical_dom_sf"/>
</dbReference>
<name>A0AAJ1WP19_9BACL</name>
<gene>
    <name evidence="4" type="ORF">J2Z48_000255</name>
</gene>
<dbReference type="InterPro" id="IPR001387">
    <property type="entry name" value="Cro/C1-type_HTH"/>
</dbReference>
<feature type="repeat" description="TPR" evidence="1">
    <location>
        <begin position="292"/>
        <end position="325"/>
    </location>
</feature>
<dbReference type="RefSeq" id="WP_307250218.1">
    <property type="nucleotide sequence ID" value="NZ_JAUSUV010000001.1"/>
</dbReference>
<dbReference type="PROSITE" id="PS50005">
    <property type="entry name" value="TPR"/>
    <property type="match status" value="2"/>
</dbReference>
<dbReference type="PROSITE" id="PS51399">
    <property type="entry name" value="SEP"/>
    <property type="match status" value="1"/>
</dbReference>
<feature type="repeat" description="TPR" evidence="1">
    <location>
        <begin position="373"/>
        <end position="406"/>
    </location>
</feature>
<comment type="caution">
    <text evidence="4">The sequence shown here is derived from an EMBL/GenBank/DDBJ whole genome shotgun (WGS) entry which is preliminary data.</text>
</comment>
<dbReference type="Gene3D" id="1.10.260.40">
    <property type="entry name" value="lambda repressor-like DNA-binding domains"/>
    <property type="match status" value="1"/>
</dbReference>
<dbReference type="Gene3D" id="1.25.40.10">
    <property type="entry name" value="Tetratricopeptide repeat domain"/>
    <property type="match status" value="2"/>
</dbReference>
<dbReference type="Pfam" id="PF01381">
    <property type="entry name" value="HTH_3"/>
    <property type="match status" value="1"/>
</dbReference>
<organism evidence="4 5">
    <name type="scientific">Croceifilum oryzae</name>
    <dbReference type="NCBI Taxonomy" id="1553429"/>
    <lineage>
        <taxon>Bacteria</taxon>
        <taxon>Bacillati</taxon>
        <taxon>Bacillota</taxon>
        <taxon>Bacilli</taxon>
        <taxon>Bacillales</taxon>
        <taxon>Thermoactinomycetaceae</taxon>
        <taxon>Croceifilum</taxon>
    </lineage>
</organism>
<dbReference type="PROSITE" id="PS50943">
    <property type="entry name" value="HTH_CROC1"/>
    <property type="match status" value="1"/>
</dbReference>
<evidence type="ECO:0000313" key="5">
    <source>
        <dbReference type="Proteomes" id="UP001238450"/>
    </source>
</evidence>
<dbReference type="SMART" id="SM00530">
    <property type="entry name" value="HTH_XRE"/>
    <property type="match status" value="1"/>
</dbReference>
<dbReference type="InterPro" id="IPR019734">
    <property type="entry name" value="TPR_rpt"/>
</dbReference>
<evidence type="ECO:0000259" key="2">
    <source>
        <dbReference type="PROSITE" id="PS50943"/>
    </source>
</evidence>
<protein>
    <submittedName>
        <fullName evidence="4">Tetratricopeptide (TPR) repeat protein</fullName>
    </submittedName>
</protein>
<dbReference type="InterPro" id="IPR012989">
    <property type="entry name" value="SEP_domain"/>
</dbReference>
<dbReference type="InterPro" id="IPR010982">
    <property type="entry name" value="Lambda_DNA-bd_dom_sf"/>
</dbReference>
<feature type="domain" description="SEP" evidence="3">
    <location>
        <begin position="1"/>
        <end position="42"/>
    </location>
</feature>
<evidence type="ECO:0000313" key="4">
    <source>
        <dbReference type="EMBL" id="MDQ0416097.1"/>
    </source>
</evidence>
<dbReference type="SMART" id="SM00028">
    <property type="entry name" value="TPR"/>
    <property type="match status" value="5"/>
</dbReference>
<dbReference type="EMBL" id="JAUSUV010000001">
    <property type="protein sequence ID" value="MDQ0416097.1"/>
    <property type="molecule type" value="Genomic_DNA"/>
</dbReference>
<dbReference type="SUPFAM" id="SSF48452">
    <property type="entry name" value="TPR-like"/>
    <property type="match status" value="1"/>
</dbReference>
<accession>A0AAJ1WP19</accession>
<keyword evidence="5" id="KW-1185">Reference proteome</keyword>
<proteinExistence type="predicted"/>
<dbReference type="AlphaFoldDB" id="A0AAJ1WP19"/>
<dbReference type="Proteomes" id="UP001238450">
    <property type="component" value="Unassembled WGS sequence"/>
</dbReference>
<dbReference type="SUPFAM" id="SSF47413">
    <property type="entry name" value="lambda repressor-like DNA-binding domains"/>
    <property type="match status" value="1"/>
</dbReference>
<feature type="domain" description="HTH cro/C1-type" evidence="2">
    <location>
        <begin position="17"/>
        <end position="71"/>
    </location>
</feature>
<dbReference type="CDD" id="cd00093">
    <property type="entry name" value="HTH_XRE"/>
    <property type="match status" value="1"/>
</dbReference>
<evidence type="ECO:0000259" key="3">
    <source>
        <dbReference type="PROSITE" id="PS51399"/>
    </source>
</evidence>